<dbReference type="AlphaFoldDB" id="A0A202E710"/>
<name>A0A202E710_9EURY</name>
<dbReference type="PANTHER" id="PTHR43685">
    <property type="entry name" value="GLYCOSYLTRANSFERASE"/>
    <property type="match status" value="1"/>
</dbReference>
<accession>A0A202E710</accession>
<protein>
    <submittedName>
        <fullName evidence="3">Glycosyl transferase family 2</fullName>
    </submittedName>
</protein>
<dbReference type="Proteomes" id="UP000196084">
    <property type="component" value="Unassembled WGS sequence"/>
</dbReference>
<dbReference type="OrthoDB" id="46222at2157"/>
<keyword evidence="3" id="KW-0808">Transferase</keyword>
<dbReference type="PANTHER" id="PTHR43685:SF2">
    <property type="entry name" value="GLYCOSYLTRANSFERASE 2-LIKE DOMAIN-CONTAINING PROTEIN"/>
    <property type="match status" value="1"/>
</dbReference>
<dbReference type="SUPFAM" id="SSF53448">
    <property type="entry name" value="Nucleotide-diphospho-sugar transferases"/>
    <property type="match status" value="1"/>
</dbReference>
<dbReference type="GO" id="GO:0016740">
    <property type="term" value="F:transferase activity"/>
    <property type="evidence" value="ECO:0007669"/>
    <property type="project" value="UniProtKB-KW"/>
</dbReference>
<feature type="transmembrane region" description="Helical" evidence="1">
    <location>
        <begin position="304"/>
        <end position="324"/>
    </location>
</feature>
<dbReference type="Gene3D" id="3.90.550.10">
    <property type="entry name" value="Spore Coat Polysaccharide Biosynthesis Protein SpsA, Chain A"/>
    <property type="match status" value="1"/>
</dbReference>
<keyword evidence="1" id="KW-0472">Membrane</keyword>
<keyword evidence="1" id="KW-1133">Transmembrane helix</keyword>
<dbReference type="Pfam" id="PF00535">
    <property type="entry name" value="Glycos_transf_2"/>
    <property type="match status" value="1"/>
</dbReference>
<dbReference type="InterPro" id="IPR029044">
    <property type="entry name" value="Nucleotide-diphossugar_trans"/>
</dbReference>
<dbReference type="RefSeq" id="WP_054863916.1">
    <property type="nucleotide sequence ID" value="NZ_MWPH01000002.1"/>
</dbReference>
<dbReference type="EMBL" id="MWPH01000002">
    <property type="protein sequence ID" value="OVE84045.1"/>
    <property type="molecule type" value="Genomic_DNA"/>
</dbReference>
<dbReference type="InterPro" id="IPR050834">
    <property type="entry name" value="Glycosyltransf_2"/>
</dbReference>
<dbReference type="InterPro" id="IPR001173">
    <property type="entry name" value="Glyco_trans_2-like"/>
</dbReference>
<keyword evidence="4" id="KW-1185">Reference proteome</keyword>
<evidence type="ECO:0000259" key="2">
    <source>
        <dbReference type="Pfam" id="PF00535"/>
    </source>
</evidence>
<keyword evidence="1" id="KW-0812">Transmembrane</keyword>
<organism evidence="3 4">
    <name type="scientific">Natronolimnobius baerhuensis</name>
    <dbReference type="NCBI Taxonomy" id="253108"/>
    <lineage>
        <taxon>Archaea</taxon>
        <taxon>Methanobacteriati</taxon>
        <taxon>Methanobacteriota</taxon>
        <taxon>Stenosarchaea group</taxon>
        <taxon>Halobacteria</taxon>
        <taxon>Halobacteriales</taxon>
        <taxon>Natrialbaceae</taxon>
        <taxon>Natronolimnobius</taxon>
    </lineage>
</organism>
<evidence type="ECO:0000256" key="1">
    <source>
        <dbReference type="SAM" id="Phobius"/>
    </source>
</evidence>
<proteinExistence type="predicted"/>
<reference evidence="3 4" key="1">
    <citation type="submission" date="2017-02" db="EMBL/GenBank/DDBJ databases">
        <title>Natronthermophilus aegyptiacus gen. nov.,sp. nov., an aerobic, extremely halophilic alkalithermophilic archaeon isolated from the athalassohaline Wadi An Natrun, Egypt.</title>
        <authorList>
            <person name="Zhao B."/>
        </authorList>
    </citation>
    <scope>NUCLEOTIDE SEQUENCE [LARGE SCALE GENOMIC DNA]</scope>
    <source>
        <strain evidence="3 4">CGMCC 1.3597</strain>
    </source>
</reference>
<feature type="domain" description="Glycosyltransferase 2-like" evidence="2">
    <location>
        <begin position="5"/>
        <end position="111"/>
    </location>
</feature>
<sequence>MTRVSVVIPTYNRAPTLPRAIESALAQTIDDLEILVVDDGSTDDTASVLATYQDIDSRVRPVVHATNQGANVARNTGIEHARGEYLAFLDSDDEWQPEKLERQLAALEDRSDEWIGVYCDAGFELSGASGRVQRVAASALSNADTEPTREGGEELIGEILADNVQPGAGSTLLVETAVAREVGGFDEALERFQDPEFCLRVLEHGNLAYVDSELVQREPTGHPPAAVIEQASEQYLSAYAAAVDRFEAEGYDIRATHHLILAKRFLAEGHPLKAAWHLRAASVSARHVPGLCWSAGAGIRRRPAAMLLPFVVLVVATVVGVGALSSRLRATV</sequence>
<evidence type="ECO:0000313" key="4">
    <source>
        <dbReference type="Proteomes" id="UP000196084"/>
    </source>
</evidence>
<evidence type="ECO:0000313" key="3">
    <source>
        <dbReference type="EMBL" id="OVE84045.1"/>
    </source>
</evidence>
<comment type="caution">
    <text evidence="3">The sequence shown here is derived from an EMBL/GenBank/DDBJ whole genome shotgun (WGS) entry which is preliminary data.</text>
</comment>
<dbReference type="CDD" id="cd00761">
    <property type="entry name" value="Glyco_tranf_GTA_type"/>
    <property type="match status" value="1"/>
</dbReference>
<gene>
    <name evidence="3" type="ORF">B2G88_06295</name>
</gene>